<dbReference type="SUPFAM" id="SSF54593">
    <property type="entry name" value="Glyoxalase/Bleomycin resistance protein/Dihydroxybiphenyl dioxygenase"/>
    <property type="match status" value="1"/>
</dbReference>
<dbReference type="InterPro" id="IPR004360">
    <property type="entry name" value="Glyas_Fos-R_dOase_dom"/>
</dbReference>
<evidence type="ECO:0000313" key="3">
    <source>
        <dbReference type="Proteomes" id="UP000319700"/>
    </source>
</evidence>
<name>A0A502E9E6_9FLAO</name>
<organism evidence="2 3">
    <name type="scientific">Flavobacterium pectinovorum</name>
    <dbReference type="NCBI Taxonomy" id="29533"/>
    <lineage>
        <taxon>Bacteria</taxon>
        <taxon>Pseudomonadati</taxon>
        <taxon>Bacteroidota</taxon>
        <taxon>Flavobacteriia</taxon>
        <taxon>Flavobacteriales</taxon>
        <taxon>Flavobacteriaceae</taxon>
        <taxon>Flavobacterium</taxon>
    </lineage>
</organism>
<dbReference type="InterPro" id="IPR029068">
    <property type="entry name" value="Glyas_Bleomycin-R_OHBP_Dase"/>
</dbReference>
<dbReference type="Pfam" id="PF00903">
    <property type="entry name" value="Glyoxalase"/>
    <property type="match status" value="1"/>
</dbReference>
<reference evidence="2 3" key="1">
    <citation type="journal article" date="2019" name="Environ. Microbiol.">
        <title>Species interactions and distinct microbial communities in high Arctic permafrost affected cryosols are associated with the CH4 and CO2 gas fluxes.</title>
        <authorList>
            <person name="Altshuler I."/>
            <person name="Hamel J."/>
            <person name="Turney S."/>
            <person name="Magnuson E."/>
            <person name="Levesque R."/>
            <person name="Greer C."/>
            <person name="Whyte L.G."/>
        </authorList>
    </citation>
    <scope>NUCLEOTIDE SEQUENCE [LARGE SCALE GENOMIC DNA]</scope>
    <source>
        <strain evidence="2 3">42</strain>
    </source>
</reference>
<comment type="caution">
    <text evidence="2">The sequence shown here is derived from an EMBL/GenBank/DDBJ whole genome shotgun (WGS) entry which is preliminary data.</text>
</comment>
<dbReference type="OrthoDB" id="674527at2"/>
<dbReference type="AlphaFoldDB" id="A0A502E9E6"/>
<protein>
    <submittedName>
        <fullName evidence="2">Glyoxalase</fullName>
    </submittedName>
</protein>
<dbReference type="Proteomes" id="UP000319700">
    <property type="component" value="Unassembled WGS sequence"/>
</dbReference>
<accession>A0A502E9E6</accession>
<evidence type="ECO:0000313" key="2">
    <source>
        <dbReference type="EMBL" id="TPG34004.1"/>
    </source>
</evidence>
<dbReference type="EMBL" id="RCZH01000019">
    <property type="protein sequence ID" value="TPG34004.1"/>
    <property type="molecule type" value="Genomic_DNA"/>
</dbReference>
<dbReference type="Gene3D" id="3.10.180.10">
    <property type="entry name" value="2,3-Dihydroxybiphenyl 1,2-Dioxygenase, domain 1"/>
    <property type="match status" value="1"/>
</dbReference>
<gene>
    <name evidence="2" type="ORF">EAH81_22640</name>
</gene>
<proteinExistence type="predicted"/>
<keyword evidence="3" id="KW-1185">Reference proteome</keyword>
<feature type="domain" description="Glyoxalase/fosfomycin resistance/dioxygenase" evidence="1">
    <location>
        <begin position="13"/>
        <end position="115"/>
    </location>
</feature>
<evidence type="ECO:0000259" key="1">
    <source>
        <dbReference type="Pfam" id="PF00903"/>
    </source>
</evidence>
<dbReference type="STRING" id="29533.SAMN05444387_2467"/>
<sequence>MKHKAVSIRSFIGAKDFEISRSFYKDLGFEEGVLDSKFSVFKTGDLAFYLQDYYDKSWNENTMIFLEVEDVDYYYNELLKLNLTEKYGVKLTPTKHFDWGSECFLHDPSGVLWHFGNFSGKEYKK</sequence>
<dbReference type="RefSeq" id="WP_140511208.1">
    <property type="nucleotide sequence ID" value="NZ_RCZH01000019.1"/>
</dbReference>